<feature type="transmembrane region" description="Helical" evidence="1">
    <location>
        <begin position="383"/>
        <end position="400"/>
    </location>
</feature>
<protein>
    <recommendedName>
        <fullName evidence="6">YfhO family protein</fullName>
    </recommendedName>
</protein>
<feature type="transmembrane region" description="Helical" evidence="1">
    <location>
        <begin position="217"/>
        <end position="234"/>
    </location>
</feature>
<keyword evidence="1" id="KW-0812">Transmembrane</keyword>
<organism evidence="4 5">
    <name type="scientific">Pseudolysinimonas yzui</name>
    <dbReference type="NCBI Taxonomy" id="2708254"/>
    <lineage>
        <taxon>Bacteria</taxon>
        <taxon>Bacillati</taxon>
        <taxon>Actinomycetota</taxon>
        <taxon>Actinomycetes</taxon>
        <taxon>Micrococcales</taxon>
        <taxon>Microbacteriaceae</taxon>
        <taxon>Pseudolysinimonas</taxon>
    </lineage>
</organism>
<gene>
    <name evidence="4" type="ORF">GCM10011600_15530</name>
</gene>
<feature type="domain" description="DUF7654" evidence="2">
    <location>
        <begin position="538"/>
        <end position="669"/>
    </location>
</feature>
<feature type="transmembrane region" description="Helical" evidence="1">
    <location>
        <begin position="270"/>
        <end position="292"/>
    </location>
</feature>
<dbReference type="AlphaFoldDB" id="A0A8J3GQL0"/>
<feature type="transmembrane region" description="Helical" evidence="1">
    <location>
        <begin position="169"/>
        <end position="187"/>
    </location>
</feature>
<feature type="domain" description="DUF7657" evidence="3">
    <location>
        <begin position="32"/>
        <end position="436"/>
    </location>
</feature>
<evidence type="ECO:0000259" key="2">
    <source>
        <dbReference type="Pfam" id="PF24672"/>
    </source>
</evidence>
<evidence type="ECO:0000313" key="4">
    <source>
        <dbReference type="EMBL" id="GHF15423.1"/>
    </source>
</evidence>
<dbReference type="Pfam" id="PF24677">
    <property type="entry name" value="DUF7657"/>
    <property type="match status" value="1"/>
</dbReference>
<dbReference type="EMBL" id="BNAI01000002">
    <property type="protein sequence ID" value="GHF15423.1"/>
    <property type="molecule type" value="Genomic_DNA"/>
</dbReference>
<dbReference type="InterPro" id="IPR056071">
    <property type="entry name" value="DUF7654"/>
</dbReference>
<dbReference type="Pfam" id="PF24672">
    <property type="entry name" value="DUF7654"/>
    <property type="match status" value="1"/>
</dbReference>
<feature type="transmembrane region" description="Helical" evidence="1">
    <location>
        <begin position="448"/>
        <end position="467"/>
    </location>
</feature>
<dbReference type="RefSeq" id="WP_191282884.1">
    <property type="nucleotide sequence ID" value="NZ_BNAI01000002.1"/>
</dbReference>
<keyword evidence="5" id="KW-1185">Reference proteome</keyword>
<name>A0A8J3GQL0_9MICO</name>
<sequence>MTALRPTSLRSRWNRFVEPAVTGLPTWRVMVWFPAIVALGALVLIALGISGTSSGAYWLEFGEGVDPDAVLGGPRLIRSDEWLVNQSWIISQAQQGYPSVNGTFPGGMDATVGMELPAWDWVTLFRPHLWGHLLFGPEIGTAWQWWIPALGLVAAVYLFVVTILPRRPITAALIACVVYFSPIFQWWYGPNALWPTAWALLATTATIWMLRDPRLRVRVAWAVVVGWLAVTAAIGLYVPFLVPPVLMFVGLFLGLVLARRPWGARFRPTVRALAPLLLAGVGAIAVVLAWVATRLSSFAAIGETVYPGARSDPSGALLREDPTLLGLFGAPFGQSFATVGGPTVLGPNPSEASTAILLALFVLPGFGYLIVRAWRRERRLDGLDIAAVAVLLLLLAFLLIPGWDPLARLLLLDRVPVSRFRVGFAALLPVFFALVVRHVDRLPSPRLWIPAIATAVGVGLITVLLYLELREVSPEVLDSARLWPVAAVAIALACGLVFVPRLAPAAAGVLLVASLTIGAAVNPLYRGVYDLNDTEIGEAIHAVDDGGAWVGVGSYLTMALVMQTGVDGYNGVQMYPPEETWEQIDPDGSDENVWNRLAHVRWTWGSGDPVFTASQRDQILGQFDACSDFAQTHVSYVVSDETPPSDACLEELDDVEQGRTDFQIYRIVPEESR</sequence>
<comment type="caution">
    <text evidence="4">The sequence shown here is derived from an EMBL/GenBank/DDBJ whole genome shotgun (WGS) entry which is preliminary data.</text>
</comment>
<proteinExistence type="predicted"/>
<evidence type="ECO:0000313" key="5">
    <source>
        <dbReference type="Proteomes" id="UP000617531"/>
    </source>
</evidence>
<feature type="transmembrane region" description="Helical" evidence="1">
    <location>
        <begin position="240"/>
        <end position="258"/>
    </location>
</feature>
<feature type="transmembrane region" description="Helical" evidence="1">
    <location>
        <begin position="193"/>
        <end position="210"/>
    </location>
</feature>
<feature type="transmembrane region" description="Helical" evidence="1">
    <location>
        <begin position="352"/>
        <end position="371"/>
    </location>
</feature>
<keyword evidence="1" id="KW-1133">Transmembrane helix</keyword>
<evidence type="ECO:0008006" key="6">
    <source>
        <dbReference type="Google" id="ProtNLM"/>
    </source>
</evidence>
<feature type="transmembrane region" description="Helical" evidence="1">
    <location>
        <begin position="420"/>
        <end position="436"/>
    </location>
</feature>
<feature type="transmembrane region" description="Helical" evidence="1">
    <location>
        <begin position="506"/>
        <end position="525"/>
    </location>
</feature>
<evidence type="ECO:0000256" key="1">
    <source>
        <dbReference type="SAM" id="Phobius"/>
    </source>
</evidence>
<feature type="transmembrane region" description="Helical" evidence="1">
    <location>
        <begin position="143"/>
        <end position="164"/>
    </location>
</feature>
<reference evidence="4" key="2">
    <citation type="submission" date="2020-09" db="EMBL/GenBank/DDBJ databases">
        <authorList>
            <person name="Sun Q."/>
            <person name="Zhou Y."/>
        </authorList>
    </citation>
    <scope>NUCLEOTIDE SEQUENCE</scope>
    <source>
        <strain evidence="4">CGMCC 1.16548</strain>
    </source>
</reference>
<feature type="transmembrane region" description="Helical" evidence="1">
    <location>
        <begin position="29"/>
        <end position="49"/>
    </location>
</feature>
<dbReference type="InterPro" id="IPR056074">
    <property type="entry name" value="DUF7657"/>
</dbReference>
<reference evidence="4" key="1">
    <citation type="journal article" date="2014" name="Int. J. Syst. Evol. Microbiol.">
        <title>Complete genome sequence of Corynebacterium casei LMG S-19264T (=DSM 44701T), isolated from a smear-ripened cheese.</title>
        <authorList>
            <consortium name="US DOE Joint Genome Institute (JGI-PGF)"/>
            <person name="Walter F."/>
            <person name="Albersmeier A."/>
            <person name="Kalinowski J."/>
            <person name="Ruckert C."/>
        </authorList>
    </citation>
    <scope>NUCLEOTIDE SEQUENCE</scope>
    <source>
        <strain evidence="4">CGMCC 1.16548</strain>
    </source>
</reference>
<feature type="transmembrane region" description="Helical" evidence="1">
    <location>
        <begin position="482"/>
        <end position="499"/>
    </location>
</feature>
<evidence type="ECO:0000259" key="3">
    <source>
        <dbReference type="Pfam" id="PF24677"/>
    </source>
</evidence>
<keyword evidence="1" id="KW-0472">Membrane</keyword>
<dbReference type="Proteomes" id="UP000617531">
    <property type="component" value="Unassembled WGS sequence"/>
</dbReference>
<accession>A0A8J3GQL0</accession>